<sequence>MQEREKSDVGTERGKSDAENAHNNGNGEGTRNRFSIGSFFTKLNRQRFATQICFVMTCFAFSERTSSCPDFLGEKRTPVGAILAEVAVKAPQEDLLERFPYLRLMLKLRQILKVSTRSEEPRTWKRVKYVTRASLL</sequence>
<name>A0A3P6QIF1_CYLGO</name>
<evidence type="ECO:0000313" key="3">
    <source>
        <dbReference type="Proteomes" id="UP000271889"/>
    </source>
</evidence>
<evidence type="ECO:0000313" key="2">
    <source>
        <dbReference type="EMBL" id="VDK51036.1"/>
    </source>
</evidence>
<feature type="region of interest" description="Disordered" evidence="1">
    <location>
        <begin position="1"/>
        <end position="30"/>
    </location>
</feature>
<gene>
    <name evidence="2" type="ORF">CGOC_LOCUS1946</name>
</gene>
<organism evidence="2 3">
    <name type="scientific">Cylicostephanus goldi</name>
    <name type="common">Nematode worm</name>
    <dbReference type="NCBI Taxonomy" id="71465"/>
    <lineage>
        <taxon>Eukaryota</taxon>
        <taxon>Metazoa</taxon>
        <taxon>Ecdysozoa</taxon>
        <taxon>Nematoda</taxon>
        <taxon>Chromadorea</taxon>
        <taxon>Rhabditida</taxon>
        <taxon>Rhabditina</taxon>
        <taxon>Rhabditomorpha</taxon>
        <taxon>Strongyloidea</taxon>
        <taxon>Strongylidae</taxon>
        <taxon>Cylicostephanus</taxon>
    </lineage>
</organism>
<dbReference type="Proteomes" id="UP000271889">
    <property type="component" value="Unassembled WGS sequence"/>
</dbReference>
<proteinExistence type="predicted"/>
<dbReference type="AlphaFoldDB" id="A0A3P6QIF1"/>
<reference evidence="2 3" key="1">
    <citation type="submission" date="2018-11" db="EMBL/GenBank/DDBJ databases">
        <authorList>
            <consortium name="Pathogen Informatics"/>
        </authorList>
    </citation>
    <scope>NUCLEOTIDE SEQUENCE [LARGE SCALE GENOMIC DNA]</scope>
</reference>
<keyword evidence="3" id="KW-1185">Reference proteome</keyword>
<dbReference type="OrthoDB" id="6022054at2759"/>
<feature type="compositionally biased region" description="Basic and acidic residues" evidence="1">
    <location>
        <begin position="1"/>
        <end position="20"/>
    </location>
</feature>
<dbReference type="EMBL" id="UYRV01004059">
    <property type="protein sequence ID" value="VDK51036.1"/>
    <property type="molecule type" value="Genomic_DNA"/>
</dbReference>
<evidence type="ECO:0000256" key="1">
    <source>
        <dbReference type="SAM" id="MobiDB-lite"/>
    </source>
</evidence>
<protein>
    <submittedName>
        <fullName evidence="2">Uncharacterized protein</fullName>
    </submittedName>
</protein>
<accession>A0A3P6QIF1</accession>